<gene>
    <name evidence="1" type="ORF">SAMN05216352_1037</name>
</gene>
<name>A0A1G8FMG0_9BACI</name>
<evidence type="ECO:0000313" key="1">
    <source>
        <dbReference type="EMBL" id="SDH83308.1"/>
    </source>
</evidence>
<sequence length="68" mass="7507">MVNKYGEETPTKGNPCWGKSRSFSFNPHLVLLIVCLSLDGHTIEVIRLGSTKKITGAFGDWLMTGYCS</sequence>
<accession>A0A1G8FMG0</accession>
<dbReference type="EMBL" id="FNDU01000003">
    <property type="protein sequence ID" value="SDH83308.1"/>
    <property type="molecule type" value="Genomic_DNA"/>
</dbReference>
<dbReference type="AlphaFoldDB" id="A0A1G8FMG0"/>
<protein>
    <submittedName>
        <fullName evidence="1">Uncharacterized protein</fullName>
    </submittedName>
</protein>
<keyword evidence="2" id="KW-1185">Reference proteome</keyword>
<evidence type="ECO:0000313" key="2">
    <source>
        <dbReference type="Proteomes" id="UP000199017"/>
    </source>
</evidence>
<dbReference type="Proteomes" id="UP000199017">
    <property type="component" value="Unassembled WGS sequence"/>
</dbReference>
<proteinExistence type="predicted"/>
<organism evidence="1 2">
    <name type="scientific">Alteribacillus bidgolensis</name>
    <dbReference type="NCBI Taxonomy" id="930129"/>
    <lineage>
        <taxon>Bacteria</taxon>
        <taxon>Bacillati</taxon>
        <taxon>Bacillota</taxon>
        <taxon>Bacilli</taxon>
        <taxon>Bacillales</taxon>
        <taxon>Bacillaceae</taxon>
        <taxon>Alteribacillus</taxon>
    </lineage>
</organism>
<reference evidence="1 2" key="1">
    <citation type="submission" date="2016-10" db="EMBL/GenBank/DDBJ databases">
        <authorList>
            <person name="de Groot N.N."/>
        </authorList>
    </citation>
    <scope>NUCLEOTIDE SEQUENCE [LARGE SCALE GENOMIC DNA]</scope>
    <source>
        <strain evidence="2">P4B,CCM 7963,CECT 7998,DSM 25260,IBRC-M 10614,KCTC 13821</strain>
    </source>
</reference>